<protein>
    <recommendedName>
        <fullName evidence="1">Ubiquitin-like domain-containing protein</fullName>
    </recommendedName>
</protein>
<dbReference type="Gene3D" id="3.10.20.90">
    <property type="entry name" value="Phosphatidylinositol 3-kinase Catalytic Subunit, Chain A, domain 1"/>
    <property type="match status" value="1"/>
</dbReference>
<dbReference type="EMBL" id="UYJE01005821">
    <property type="protein sequence ID" value="VDI40727.1"/>
    <property type="molecule type" value="Genomic_DNA"/>
</dbReference>
<name>A0A8B6EYN8_MYTGA</name>
<dbReference type="OrthoDB" id="428577at2759"/>
<dbReference type="Pfam" id="PF00240">
    <property type="entry name" value="ubiquitin"/>
    <property type="match status" value="1"/>
</dbReference>
<evidence type="ECO:0000313" key="3">
    <source>
        <dbReference type="Proteomes" id="UP000596742"/>
    </source>
</evidence>
<dbReference type="InterPro" id="IPR000626">
    <property type="entry name" value="Ubiquitin-like_dom"/>
</dbReference>
<dbReference type="InterPro" id="IPR029071">
    <property type="entry name" value="Ubiquitin-like_domsf"/>
</dbReference>
<proteinExistence type="predicted"/>
<feature type="domain" description="Ubiquitin-like" evidence="1">
    <location>
        <begin position="1"/>
        <end position="76"/>
    </location>
</feature>
<comment type="caution">
    <text evidence="2">The sequence shown here is derived from an EMBL/GenBank/DDBJ whole genome shotgun (WGS) entry which is preliminary data.</text>
</comment>
<gene>
    <name evidence="2" type="ORF">MGAL_10B057558</name>
</gene>
<accession>A0A8B6EYN8</accession>
<dbReference type="Proteomes" id="UP000596742">
    <property type="component" value="Unassembled WGS sequence"/>
</dbReference>
<dbReference type="SUPFAM" id="SSF54236">
    <property type="entry name" value="Ubiquitin-like"/>
    <property type="match status" value="1"/>
</dbReference>
<dbReference type="InterPro" id="IPR019956">
    <property type="entry name" value="Ubiquitin_dom"/>
</dbReference>
<reference evidence="2" key="1">
    <citation type="submission" date="2018-11" db="EMBL/GenBank/DDBJ databases">
        <authorList>
            <person name="Alioto T."/>
            <person name="Alioto T."/>
        </authorList>
    </citation>
    <scope>NUCLEOTIDE SEQUENCE</scope>
</reference>
<dbReference type="PANTHER" id="PTHR10666">
    <property type="entry name" value="UBIQUITIN"/>
    <property type="match status" value="1"/>
</dbReference>
<dbReference type="SMART" id="SM00213">
    <property type="entry name" value="UBQ"/>
    <property type="match status" value="1"/>
</dbReference>
<sequence length="78" mass="8521">MQIYVKTLSGREVPIEVCASDTTEILKSLVEGRIGIPGDMQRLLFAGKELERGRTLSSYNIINGSTIHLVVTERGGDS</sequence>
<dbReference type="AlphaFoldDB" id="A0A8B6EYN8"/>
<evidence type="ECO:0000313" key="2">
    <source>
        <dbReference type="EMBL" id="VDI40727.1"/>
    </source>
</evidence>
<dbReference type="PRINTS" id="PR00348">
    <property type="entry name" value="UBIQUITIN"/>
</dbReference>
<keyword evidence="3" id="KW-1185">Reference proteome</keyword>
<dbReference type="PROSITE" id="PS50053">
    <property type="entry name" value="UBIQUITIN_2"/>
    <property type="match status" value="1"/>
</dbReference>
<dbReference type="InterPro" id="IPR050158">
    <property type="entry name" value="Ubiquitin_ubiquitin-like"/>
</dbReference>
<evidence type="ECO:0000259" key="1">
    <source>
        <dbReference type="PROSITE" id="PS50053"/>
    </source>
</evidence>
<organism evidence="2 3">
    <name type="scientific">Mytilus galloprovincialis</name>
    <name type="common">Mediterranean mussel</name>
    <dbReference type="NCBI Taxonomy" id="29158"/>
    <lineage>
        <taxon>Eukaryota</taxon>
        <taxon>Metazoa</taxon>
        <taxon>Spiralia</taxon>
        <taxon>Lophotrochozoa</taxon>
        <taxon>Mollusca</taxon>
        <taxon>Bivalvia</taxon>
        <taxon>Autobranchia</taxon>
        <taxon>Pteriomorphia</taxon>
        <taxon>Mytilida</taxon>
        <taxon>Mytiloidea</taxon>
        <taxon>Mytilidae</taxon>
        <taxon>Mytilinae</taxon>
        <taxon>Mytilus</taxon>
    </lineage>
</organism>